<keyword evidence="2" id="KW-1185">Reference proteome</keyword>
<sequence>MQVAAATFEKRRRLGQFDSGEAERHGVFMEELPTRQWMSTGSRHQWLGLGHGLWNRHLVSVPNPKSILQEICLAFVAESPPTPFLSTISSHFLRCFHLGSYLGSPTSINQQPLPALSLSLLLKRIPAALADIILNPHQ</sequence>
<protein>
    <submittedName>
        <fullName evidence="1">Uncharacterized protein</fullName>
    </submittedName>
</protein>
<dbReference type="EMBL" id="JBEDUW010000007">
    <property type="protein sequence ID" value="KAK9911591.1"/>
    <property type="molecule type" value="Genomic_DNA"/>
</dbReference>
<accession>A0AAW1VX29</accession>
<organism evidence="1 2">
    <name type="scientific">Rubus argutus</name>
    <name type="common">Southern blackberry</name>
    <dbReference type="NCBI Taxonomy" id="59490"/>
    <lineage>
        <taxon>Eukaryota</taxon>
        <taxon>Viridiplantae</taxon>
        <taxon>Streptophyta</taxon>
        <taxon>Embryophyta</taxon>
        <taxon>Tracheophyta</taxon>
        <taxon>Spermatophyta</taxon>
        <taxon>Magnoliopsida</taxon>
        <taxon>eudicotyledons</taxon>
        <taxon>Gunneridae</taxon>
        <taxon>Pentapetalae</taxon>
        <taxon>rosids</taxon>
        <taxon>fabids</taxon>
        <taxon>Rosales</taxon>
        <taxon>Rosaceae</taxon>
        <taxon>Rosoideae</taxon>
        <taxon>Rosoideae incertae sedis</taxon>
        <taxon>Rubus</taxon>
    </lineage>
</organism>
<evidence type="ECO:0000313" key="2">
    <source>
        <dbReference type="Proteomes" id="UP001457282"/>
    </source>
</evidence>
<comment type="caution">
    <text evidence="1">The sequence shown here is derived from an EMBL/GenBank/DDBJ whole genome shotgun (WGS) entry which is preliminary data.</text>
</comment>
<gene>
    <name evidence="1" type="ORF">M0R45_035487</name>
</gene>
<reference evidence="1 2" key="1">
    <citation type="journal article" date="2023" name="G3 (Bethesda)">
        <title>A chromosome-length genome assembly and annotation of blackberry (Rubus argutus, cv. 'Hillquist').</title>
        <authorList>
            <person name="Bruna T."/>
            <person name="Aryal R."/>
            <person name="Dudchenko O."/>
            <person name="Sargent D.J."/>
            <person name="Mead D."/>
            <person name="Buti M."/>
            <person name="Cavallini A."/>
            <person name="Hytonen T."/>
            <person name="Andres J."/>
            <person name="Pham M."/>
            <person name="Weisz D."/>
            <person name="Mascagni F."/>
            <person name="Usai G."/>
            <person name="Natali L."/>
            <person name="Bassil N."/>
            <person name="Fernandez G.E."/>
            <person name="Lomsadze A."/>
            <person name="Armour M."/>
            <person name="Olukolu B."/>
            <person name="Poorten T."/>
            <person name="Britton C."/>
            <person name="Davik J."/>
            <person name="Ashrafi H."/>
            <person name="Aiden E.L."/>
            <person name="Borodovsky M."/>
            <person name="Worthington M."/>
        </authorList>
    </citation>
    <scope>NUCLEOTIDE SEQUENCE [LARGE SCALE GENOMIC DNA]</scope>
    <source>
        <strain evidence="1">PI 553951</strain>
    </source>
</reference>
<dbReference type="Proteomes" id="UP001457282">
    <property type="component" value="Unassembled WGS sequence"/>
</dbReference>
<name>A0AAW1VX29_RUBAR</name>
<proteinExistence type="predicted"/>
<dbReference type="AlphaFoldDB" id="A0AAW1VX29"/>
<evidence type="ECO:0000313" key="1">
    <source>
        <dbReference type="EMBL" id="KAK9911591.1"/>
    </source>
</evidence>